<feature type="region of interest" description="Disordered" evidence="11">
    <location>
        <begin position="309"/>
        <end position="362"/>
    </location>
</feature>
<feature type="domain" description="DNA-directed RNA polymerase RBP11-like dimerisation" evidence="13">
    <location>
        <begin position="32"/>
        <end position="103"/>
    </location>
</feature>
<dbReference type="InterPro" id="IPR036603">
    <property type="entry name" value="RBP11-like"/>
</dbReference>
<keyword evidence="6" id="KW-0539">Nucleus</keyword>
<dbReference type="GO" id="GO:0003677">
    <property type="term" value="F:DNA binding"/>
    <property type="evidence" value="ECO:0007669"/>
    <property type="project" value="InterPro"/>
</dbReference>
<dbReference type="InterPro" id="IPR013883">
    <property type="entry name" value="TF_Iwr1_dom"/>
</dbReference>
<dbReference type="Pfam" id="PF08574">
    <property type="entry name" value="Iwr1"/>
    <property type="match status" value="1"/>
</dbReference>
<evidence type="ECO:0000256" key="1">
    <source>
        <dbReference type="ARBA" id="ARBA00004123"/>
    </source>
</evidence>
<evidence type="ECO:0000259" key="13">
    <source>
        <dbReference type="Pfam" id="PF13656"/>
    </source>
</evidence>
<evidence type="ECO:0000256" key="11">
    <source>
        <dbReference type="SAM" id="MobiDB-lite"/>
    </source>
</evidence>
<keyword evidence="5" id="KW-0804">Transcription</keyword>
<comment type="similarity">
    <text evidence="8">Belongs to the archaeal Rpo11/eukaryotic RPB11/RPC19 RNA polymerase subunit family.</text>
</comment>
<dbReference type="AlphaFoldDB" id="A0A0N4UYL3"/>
<comment type="function">
    <text evidence="7">DNA-dependent RNA polymerase catalyzes the transcription of DNA into RNA using the four ribonucleoside triphosphates as substrates. Component of RNA polymerase II which synthesizes mRNA precursors and many functional non-coding RNAs. Pol II is the central component of the basal RNA polymerase II transcription machinery. It is composed of mobile elements that move relative to each other. RPB11 is part of the core element with the central large cleft.</text>
</comment>
<evidence type="ECO:0000256" key="7">
    <source>
        <dbReference type="ARBA" id="ARBA00025149"/>
    </source>
</evidence>
<evidence type="ECO:0000256" key="8">
    <source>
        <dbReference type="ARBA" id="ARBA00025751"/>
    </source>
</evidence>
<comment type="subunit">
    <text evidence="3">Component of the RNA polymerase II (Pol II) complex consisting of 12 subunits.</text>
</comment>
<dbReference type="InterPro" id="IPR008193">
    <property type="entry name" value="RNA_pol_Rpb11_13-16kDa_CS"/>
</dbReference>
<reference evidence="14 15" key="2">
    <citation type="submission" date="2018-10" db="EMBL/GenBank/DDBJ databases">
        <authorList>
            <consortium name="Pathogen Informatics"/>
        </authorList>
    </citation>
    <scope>NUCLEOTIDE SEQUENCE [LARGE SCALE GENOMIC DNA]</scope>
</reference>
<evidence type="ECO:0000256" key="5">
    <source>
        <dbReference type="ARBA" id="ARBA00023163"/>
    </source>
</evidence>
<dbReference type="HAMAP" id="MF_00261">
    <property type="entry name" value="RNApol_arch_Rpo11"/>
    <property type="match status" value="1"/>
</dbReference>
<dbReference type="FunFam" id="3.30.1360.10:FF:000003">
    <property type="entry name" value="DNA-directed RNA polymerase II subunit RPB11"/>
    <property type="match status" value="1"/>
</dbReference>
<proteinExistence type="inferred from homology"/>
<feature type="compositionally biased region" description="Acidic residues" evidence="11">
    <location>
        <begin position="309"/>
        <end position="327"/>
    </location>
</feature>
<reference evidence="16" key="1">
    <citation type="submission" date="2017-02" db="UniProtKB">
        <authorList>
            <consortium name="WormBaseParasite"/>
        </authorList>
    </citation>
    <scope>IDENTIFICATION</scope>
</reference>
<evidence type="ECO:0000256" key="4">
    <source>
        <dbReference type="ARBA" id="ARBA00022478"/>
    </source>
</evidence>
<protein>
    <recommendedName>
        <fullName evidence="9">Probable DNA-directed RNA polymerase II subunit RPB11</fullName>
    </recommendedName>
    <alternativeName>
        <fullName evidence="10">DNA-directed RNA polymerase II subunit J</fullName>
    </alternativeName>
</protein>
<dbReference type="GO" id="GO:0006366">
    <property type="term" value="P:transcription by RNA polymerase II"/>
    <property type="evidence" value="ECO:0007669"/>
    <property type="project" value="InterPro"/>
</dbReference>
<keyword evidence="15" id="KW-1185">Reference proteome</keyword>
<dbReference type="Pfam" id="PF13656">
    <property type="entry name" value="RNA_pol_L_2"/>
    <property type="match status" value="1"/>
</dbReference>
<accession>A0A0N4UYL3</accession>
<sequence>MNAPAAFESFLIFDGEKKITVEKGTKVPNTTIFTVNKEDHTLGNLLKHQLLKDPQVLFAGYKNPHPLEHKFILRVRTVPETTPADALSSAITDLMAELSLLEERFRVIHLLFCLVVFILSFPFSQVLRVDEMASADGVLPPLYVFRVKRKRTADPHEALIVSLKRPRIGFPTKPVAPMLYQLATTSEVPDVSTIGKMTHGTQLSIIDFDPSNQPDVANTEEKETVDQETGYLQAVSDAVGEIGPDESSKKNDQNTGRVVTLNGTALIPVNAQAEDHSFVFDFYWNANGFNYNADQYMVRLARPEELELYAGEDTESSTGADDDDDSNREDNWRNDYPEEESDDGSNSDTDNSPLDSSGSEYLGDLNDHFDRCGLYLSDNYSSD</sequence>
<dbReference type="PANTHER" id="PTHR13946:SF16">
    <property type="entry name" value="DNA-DIRECTED RNA POLYMERASE II SUBUNIT RPB11"/>
    <property type="match status" value="1"/>
</dbReference>
<organism evidence="16">
    <name type="scientific">Enterobius vermicularis</name>
    <name type="common">Human pinworm</name>
    <dbReference type="NCBI Taxonomy" id="51028"/>
    <lineage>
        <taxon>Eukaryota</taxon>
        <taxon>Metazoa</taxon>
        <taxon>Ecdysozoa</taxon>
        <taxon>Nematoda</taxon>
        <taxon>Chromadorea</taxon>
        <taxon>Rhabditida</taxon>
        <taxon>Spirurina</taxon>
        <taxon>Oxyuridomorpha</taxon>
        <taxon>Oxyuroidea</taxon>
        <taxon>Oxyuridae</taxon>
        <taxon>Enterobius</taxon>
    </lineage>
</organism>
<evidence type="ECO:0000313" key="15">
    <source>
        <dbReference type="Proteomes" id="UP000274131"/>
    </source>
</evidence>
<dbReference type="PROSITE" id="PS01154">
    <property type="entry name" value="RNA_POL_L_13KD"/>
    <property type="match status" value="1"/>
</dbReference>
<dbReference type="GO" id="GO:0003899">
    <property type="term" value="F:DNA-directed RNA polymerase activity"/>
    <property type="evidence" value="ECO:0007669"/>
    <property type="project" value="InterPro"/>
</dbReference>
<dbReference type="EMBL" id="UXUI01007369">
    <property type="protein sequence ID" value="VDD87236.1"/>
    <property type="molecule type" value="Genomic_DNA"/>
</dbReference>
<evidence type="ECO:0000256" key="9">
    <source>
        <dbReference type="ARBA" id="ARBA00069461"/>
    </source>
</evidence>
<dbReference type="InterPro" id="IPR037685">
    <property type="entry name" value="RBP11"/>
</dbReference>
<dbReference type="CDD" id="cd06926">
    <property type="entry name" value="RNAP_II_RPB11"/>
    <property type="match status" value="1"/>
</dbReference>
<evidence type="ECO:0000256" key="2">
    <source>
        <dbReference type="ARBA" id="ARBA00010218"/>
    </source>
</evidence>
<dbReference type="STRING" id="51028.A0A0N4UYL3"/>
<dbReference type="GO" id="GO:0005665">
    <property type="term" value="C:RNA polymerase II, core complex"/>
    <property type="evidence" value="ECO:0007669"/>
    <property type="project" value="InterPro"/>
</dbReference>
<dbReference type="Proteomes" id="UP000274131">
    <property type="component" value="Unassembled WGS sequence"/>
</dbReference>
<dbReference type="InterPro" id="IPR009025">
    <property type="entry name" value="RBP11-like_dimer"/>
</dbReference>
<keyword evidence="4" id="KW-0240">DNA-directed RNA polymerase</keyword>
<comment type="subcellular location">
    <subcellularLocation>
        <location evidence="1">Nucleus</location>
    </subcellularLocation>
</comment>
<dbReference type="InterPro" id="IPR022905">
    <property type="entry name" value="Rpo11-like"/>
</dbReference>
<dbReference type="OrthoDB" id="10248581at2759"/>
<evidence type="ECO:0000259" key="12">
    <source>
        <dbReference type="Pfam" id="PF08574"/>
    </source>
</evidence>
<feature type="domain" description="Transcription factor Iwr1" evidence="12">
    <location>
        <begin position="278"/>
        <end position="340"/>
    </location>
</feature>
<evidence type="ECO:0000256" key="3">
    <source>
        <dbReference type="ARBA" id="ARBA00011730"/>
    </source>
</evidence>
<dbReference type="SUPFAM" id="SSF55257">
    <property type="entry name" value="RBP11-like subunits of RNA polymerase"/>
    <property type="match status" value="1"/>
</dbReference>
<name>A0A0N4UYL3_ENTVE</name>
<dbReference type="Gene3D" id="3.30.1360.10">
    <property type="entry name" value="RNA polymerase, RBP11-like subunit"/>
    <property type="match status" value="1"/>
</dbReference>
<evidence type="ECO:0000313" key="14">
    <source>
        <dbReference type="EMBL" id="VDD87236.1"/>
    </source>
</evidence>
<dbReference type="WBParaSite" id="EVEC_0000267101-mRNA-1">
    <property type="protein sequence ID" value="EVEC_0000267101-mRNA-1"/>
    <property type="gene ID" value="EVEC_0000267101"/>
</dbReference>
<dbReference type="GO" id="GO:0046983">
    <property type="term" value="F:protein dimerization activity"/>
    <property type="evidence" value="ECO:0007669"/>
    <property type="project" value="InterPro"/>
</dbReference>
<dbReference type="PANTHER" id="PTHR13946">
    <property type="entry name" value="DNA-DIRECTED RNA POLYMERASE I,II,III"/>
    <property type="match status" value="1"/>
</dbReference>
<comment type="similarity">
    <text evidence="2">Belongs to the IWR1/SLC7A6OS family.</text>
</comment>
<gene>
    <name evidence="14" type="ORF">EVEC_LOCUS2379</name>
</gene>
<evidence type="ECO:0000313" key="16">
    <source>
        <dbReference type="WBParaSite" id="EVEC_0000267101-mRNA-1"/>
    </source>
</evidence>
<evidence type="ECO:0000256" key="10">
    <source>
        <dbReference type="ARBA" id="ARBA00081587"/>
    </source>
</evidence>
<evidence type="ECO:0000256" key="6">
    <source>
        <dbReference type="ARBA" id="ARBA00023242"/>
    </source>
</evidence>